<dbReference type="Proteomes" id="UP000828390">
    <property type="component" value="Unassembled WGS sequence"/>
</dbReference>
<sequence>MYKRINRLMSPASTALCLPHQPPYVSRINRLMSPASTALCLPHQPPYVSRINRLMSPASMHVVILTALIGAVFGAQPHCDVVLPHGHQLTVMVDGGFARMDNMPQDGKITTAEFDYIITLDDKNNDTCVSFAEYHNAETQALFFEINQKMYSHFDPDNDDCLDIDEMNAEFHKIDKN</sequence>
<organism evidence="2 3">
    <name type="scientific">Dreissena polymorpha</name>
    <name type="common">Zebra mussel</name>
    <name type="synonym">Mytilus polymorpha</name>
    <dbReference type="NCBI Taxonomy" id="45954"/>
    <lineage>
        <taxon>Eukaryota</taxon>
        <taxon>Metazoa</taxon>
        <taxon>Spiralia</taxon>
        <taxon>Lophotrochozoa</taxon>
        <taxon>Mollusca</taxon>
        <taxon>Bivalvia</taxon>
        <taxon>Autobranchia</taxon>
        <taxon>Heteroconchia</taxon>
        <taxon>Euheterodonta</taxon>
        <taxon>Imparidentia</taxon>
        <taxon>Neoheterodontei</taxon>
        <taxon>Myida</taxon>
        <taxon>Dreissenoidea</taxon>
        <taxon>Dreissenidae</taxon>
        <taxon>Dreissena</taxon>
    </lineage>
</organism>
<accession>A0A9D4I5W1</accession>
<feature type="non-terminal residue" evidence="2">
    <location>
        <position position="177"/>
    </location>
</feature>
<dbReference type="InterPro" id="IPR011992">
    <property type="entry name" value="EF-hand-dom_pair"/>
</dbReference>
<dbReference type="AlphaFoldDB" id="A0A9D4I5W1"/>
<name>A0A9D4I5W1_DREPO</name>
<proteinExistence type="predicted"/>
<comment type="caution">
    <text evidence="2">The sequence shown here is derived from an EMBL/GenBank/DDBJ whole genome shotgun (WGS) entry which is preliminary data.</text>
</comment>
<dbReference type="SUPFAM" id="SSF47473">
    <property type="entry name" value="EF-hand"/>
    <property type="match status" value="1"/>
</dbReference>
<dbReference type="InterPro" id="IPR018247">
    <property type="entry name" value="EF_Hand_1_Ca_BS"/>
</dbReference>
<keyword evidence="1" id="KW-0106">Calcium</keyword>
<evidence type="ECO:0000313" key="3">
    <source>
        <dbReference type="Proteomes" id="UP000828390"/>
    </source>
</evidence>
<gene>
    <name evidence="2" type="ORF">DPMN_183892</name>
</gene>
<evidence type="ECO:0000313" key="2">
    <source>
        <dbReference type="EMBL" id="KAH3749395.1"/>
    </source>
</evidence>
<dbReference type="EMBL" id="JAIWYP010000010">
    <property type="protein sequence ID" value="KAH3749395.1"/>
    <property type="molecule type" value="Genomic_DNA"/>
</dbReference>
<evidence type="ECO:0008006" key="4">
    <source>
        <dbReference type="Google" id="ProtNLM"/>
    </source>
</evidence>
<reference evidence="2" key="1">
    <citation type="journal article" date="2019" name="bioRxiv">
        <title>The Genome of the Zebra Mussel, Dreissena polymorpha: A Resource for Invasive Species Research.</title>
        <authorList>
            <person name="McCartney M.A."/>
            <person name="Auch B."/>
            <person name="Kono T."/>
            <person name="Mallez S."/>
            <person name="Zhang Y."/>
            <person name="Obille A."/>
            <person name="Becker A."/>
            <person name="Abrahante J.E."/>
            <person name="Garbe J."/>
            <person name="Badalamenti J.P."/>
            <person name="Herman A."/>
            <person name="Mangelson H."/>
            <person name="Liachko I."/>
            <person name="Sullivan S."/>
            <person name="Sone E.D."/>
            <person name="Koren S."/>
            <person name="Silverstein K.A.T."/>
            <person name="Beckman K.B."/>
            <person name="Gohl D.M."/>
        </authorList>
    </citation>
    <scope>NUCLEOTIDE SEQUENCE</scope>
    <source>
        <strain evidence="2">Duluth1</strain>
        <tissue evidence="2">Whole animal</tissue>
    </source>
</reference>
<keyword evidence="3" id="KW-1185">Reference proteome</keyword>
<dbReference type="PROSITE" id="PS00018">
    <property type="entry name" value="EF_HAND_1"/>
    <property type="match status" value="1"/>
</dbReference>
<protein>
    <recommendedName>
        <fullName evidence="4">EF-hand domain-containing protein</fullName>
    </recommendedName>
</protein>
<evidence type="ECO:0000256" key="1">
    <source>
        <dbReference type="ARBA" id="ARBA00022837"/>
    </source>
</evidence>
<reference evidence="2" key="2">
    <citation type="submission" date="2020-11" db="EMBL/GenBank/DDBJ databases">
        <authorList>
            <person name="McCartney M.A."/>
            <person name="Auch B."/>
            <person name="Kono T."/>
            <person name="Mallez S."/>
            <person name="Becker A."/>
            <person name="Gohl D.M."/>
            <person name="Silverstein K.A.T."/>
            <person name="Koren S."/>
            <person name="Bechman K.B."/>
            <person name="Herman A."/>
            <person name="Abrahante J.E."/>
            <person name="Garbe J."/>
        </authorList>
    </citation>
    <scope>NUCLEOTIDE SEQUENCE</scope>
    <source>
        <strain evidence="2">Duluth1</strain>
        <tissue evidence="2">Whole animal</tissue>
    </source>
</reference>